<organism evidence="1 2">
    <name type="scientific">Winogradskyella maritima</name>
    <dbReference type="NCBI Taxonomy" id="1517766"/>
    <lineage>
        <taxon>Bacteria</taxon>
        <taxon>Pseudomonadati</taxon>
        <taxon>Bacteroidota</taxon>
        <taxon>Flavobacteriia</taxon>
        <taxon>Flavobacteriales</taxon>
        <taxon>Flavobacteriaceae</taxon>
        <taxon>Winogradskyella</taxon>
    </lineage>
</organism>
<evidence type="ECO:0000313" key="1">
    <source>
        <dbReference type="EMBL" id="MFC3878123.1"/>
    </source>
</evidence>
<comment type="caution">
    <text evidence="1">The sequence shown here is derived from an EMBL/GenBank/DDBJ whole genome shotgun (WGS) entry which is preliminary data.</text>
</comment>
<dbReference type="Proteomes" id="UP001595812">
    <property type="component" value="Unassembled WGS sequence"/>
</dbReference>
<evidence type="ECO:0008006" key="3">
    <source>
        <dbReference type="Google" id="ProtNLM"/>
    </source>
</evidence>
<proteinExistence type="predicted"/>
<dbReference type="RefSeq" id="WP_386101851.1">
    <property type="nucleotide sequence ID" value="NZ_JBHSAT010000022.1"/>
</dbReference>
<protein>
    <recommendedName>
        <fullName evidence="3">YdhG-like domain-containing protein</fullName>
    </recommendedName>
</protein>
<evidence type="ECO:0000313" key="2">
    <source>
        <dbReference type="Proteomes" id="UP001595812"/>
    </source>
</evidence>
<accession>A0ABV8AJG5</accession>
<sequence length="119" mass="13662">MSSFNEIFKNPKSKEMGLRLKKIINTHFNTIEEQIYGGAKVKLALYSRDGKNNVLCGIQESCAASCLLYVHHIDSIDHERLKFSGKGKHAKRLKFNDVKEINEEDVHWLLTKVDENAPF</sequence>
<reference evidence="2" key="1">
    <citation type="journal article" date="2019" name="Int. J. Syst. Evol. Microbiol.">
        <title>The Global Catalogue of Microorganisms (GCM) 10K type strain sequencing project: providing services to taxonomists for standard genome sequencing and annotation.</title>
        <authorList>
            <consortium name="The Broad Institute Genomics Platform"/>
            <consortium name="The Broad Institute Genome Sequencing Center for Infectious Disease"/>
            <person name="Wu L."/>
            <person name="Ma J."/>
        </authorList>
    </citation>
    <scope>NUCLEOTIDE SEQUENCE [LARGE SCALE GENOMIC DNA]</scope>
    <source>
        <strain evidence="2">CECT 8979</strain>
    </source>
</reference>
<dbReference type="EMBL" id="JBHSAT010000022">
    <property type="protein sequence ID" value="MFC3878123.1"/>
    <property type="molecule type" value="Genomic_DNA"/>
</dbReference>
<name>A0ABV8AJG5_9FLAO</name>
<gene>
    <name evidence="1" type="ORF">ACFOSX_12865</name>
</gene>
<keyword evidence="2" id="KW-1185">Reference proteome</keyword>